<accession>A0A8K0T6A6</accession>
<keyword evidence="3" id="KW-1185">Reference proteome</keyword>
<evidence type="ECO:0000256" key="1">
    <source>
        <dbReference type="SAM" id="MobiDB-lite"/>
    </source>
</evidence>
<sequence length="536" mass="61551">MSFEEFINLDLVSDEVPDEPENPEILDDAENHKMQDEAETPTAPVNQALEESLLRRIPPPAWGPQQARLPGSQHLGPAMFEKRWAFEKTASLDRRSYLATRTDFLLSQRCILCHKDSCDEFKCEVVGCVSGLYCSEDCRDLDRLTHVILCTPLMNEFAVRNRPSDLHFRAFAFIPDERQPRPMWIRCEFDKNTGLVKFMFDQECILRWSRERSDRELMGWVNPCGGQHTVYTIGQGHGVLVFGMKPVASNKPEDINLGVAALATPGHLLPEFGPVFVLRHYVSGLEMAFHSFGDSSLRDLQHGIDNIIASACHATVSDVTRHRYRHIPGLKISDLDCPFNQAMGITDEIAEVRARLVNVAMPNFIPLYLRRIGLFWLMRPTAVPEGAEIKHWFSKASHIWRWILIDIDKATEEERDDVRLRVRGGIVRKLPALGSFVVTDAYGRKINKHHIGAVTAYFAEHQLNGKDDDLWLPDVSKEDFQEFWNIYKIPFDEEQWDIIESPYNIEHDDENLRLPHAHAMHVVDIEQLQELEARKP</sequence>
<evidence type="ECO:0000313" key="2">
    <source>
        <dbReference type="EMBL" id="KAH7349663.1"/>
    </source>
</evidence>
<name>A0A8K0T6A6_9PEZI</name>
<evidence type="ECO:0000313" key="3">
    <source>
        <dbReference type="Proteomes" id="UP000813385"/>
    </source>
</evidence>
<dbReference type="AlphaFoldDB" id="A0A8K0T6A6"/>
<feature type="region of interest" description="Disordered" evidence="1">
    <location>
        <begin position="14"/>
        <end position="41"/>
    </location>
</feature>
<reference evidence="2" key="1">
    <citation type="journal article" date="2021" name="Nat. Commun.">
        <title>Genetic determinants of endophytism in the Arabidopsis root mycobiome.</title>
        <authorList>
            <person name="Mesny F."/>
            <person name="Miyauchi S."/>
            <person name="Thiergart T."/>
            <person name="Pickel B."/>
            <person name="Atanasova L."/>
            <person name="Karlsson M."/>
            <person name="Huettel B."/>
            <person name="Barry K.W."/>
            <person name="Haridas S."/>
            <person name="Chen C."/>
            <person name="Bauer D."/>
            <person name="Andreopoulos W."/>
            <person name="Pangilinan J."/>
            <person name="LaButti K."/>
            <person name="Riley R."/>
            <person name="Lipzen A."/>
            <person name="Clum A."/>
            <person name="Drula E."/>
            <person name="Henrissat B."/>
            <person name="Kohler A."/>
            <person name="Grigoriev I.V."/>
            <person name="Martin F.M."/>
            <person name="Hacquard S."/>
        </authorList>
    </citation>
    <scope>NUCLEOTIDE SEQUENCE</scope>
    <source>
        <strain evidence="2">MPI-CAGE-AT-0016</strain>
    </source>
</reference>
<dbReference type="OrthoDB" id="437457at2759"/>
<comment type="caution">
    <text evidence="2">The sequence shown here is derived from an EMBL/GenBank/DDBJ whole genome shotgun (WGS) entry which is preliminary data.</text>
</comment>
<dbReference type="SUPFAM" id="SSF144232">
    <property type="entry name" value="HIT/MYND zinc finger-like"/>
    <property type="match status" value="1"/>
</dbReference>
<proteinExistence type="predicted"/>
<protein>
    <submittedName>
        <fullName evidence="2">Uncharacterized protein</fullName>
    </submittedName>
</protein>
<feature type="compositionally biased region" description="Acidic residues" evidence="1">
    <location>
        <begin position="14"/>
        <end position="28"/>
    </location>
</feature>
<organism evidence="2 3">
    <name type="scientific">Plectosphaerella cucumerina</name>
    <dbReference type="NCBI Taxonomy" id="40658"/>
    <lineage>
        <taxon>Eukaryota</taxon>
        <taxon>Fungi</taxon>
        <taxon>Dikarya</taxon>
        <taxon>Ascomycota</taxon>
        <taxon>Pezizomycotina</taxon>
        <taxon>Sordariomycetes</taxon>
        <taxon>Hypocreomycetidae</taxon>
        <taxon>Glomerellales</taxon>
        <taxon>Plectosphaerellaceae</taxon>
        <taxon>Plectosphaerella</taxon>
    </lineage>
</organism>
<dbReference type="Proteomes" id="UP000813385">
    <property type="component" value="Unassembled WGS sequence"/>
</dbReference>
<dbReference type="EMBL" id="JAGPXD010000006">
    <property type="protein sequence ID" value="KAH7349663.1"/>
    <property type="molecule type" value="Genomic_DNA"/>
</dbReference>
<gene>
    <name evidence="2" type="ORF">B0T11DRAFT_301869</name>
</gene>